<dbReference type="Pfam" id="PF04717">
    <property type="entry name" value="Phage_base_V"/>
    <property type="match status" value="1"/>
</dbReference>
<dbReference type="InterPro" id="IPR006531">
    <property type="entry name" value="Gp5/Vgr_OB"/>
</dbReference>
<dbReference type="EMBL" id="SMSJ01000014">
    <property type="protein sequence ID" value="TDH62146.1"/>
    <property type="molecule type" value="Genomic_DNA"/>
</dbReference>
<keyword evidence="3" id="KW-1185">Reference proteome</keyword>
<dbReference type="SUPFAM" id="SSF69255">
    <property type="entry name" value="gp5 N-terminal domain-like"/>
    <property type="match status" value="1"/>
</dbReference>
<evidence type="ECO:0000313" key="3">
    <source>
        <dbReference type="Proteomes" id="UP000295096"/>
    </source>
</evidence>
<reference evidence="2 3" key="1">
    <citation type="journal article" date="2016" name="J. Microbiol.">
        <title>Dankookia rubra gen. nov., sp. nov., an alphaproteobacterium isolated from sediment of a shallow stream.</title>
        <authorList>
            <person name="Kim W.H."/>
            <person name="Kim D.H."/>
            <person name="Kang K."/>
            <person name="Ahn T.Y."/>
        </authorList>
    </citation>
    <scope>NUCLEOTIDE SEQUENCE [LARGE SCALE GENOMIC DNA]</scope>
    <source>
        <strain evidence="2 3">JCM30602</strain>
    </source>
</reference>
<evidence type="ECO:0000259" key="1">
    <source>
        <dbReference type="Pfam" id="PF04717"/>
    </source>
</evidence>
<dbReference type="Gene3D" id="2.40.50.230">
    <property type="entry name" value="Gp5 N-terminal domain"/>
    <property type="match status" value="1"/>
</dbReference>
<sequence length="186" mass="18909">MTQKKHYGKHRGSVLNNVDPLNRGRILAQVASVSGLLPTSWCEPCLPLAGIQSGTWFVPQIGAGVWIEFEDGDIARPIWTGCFWGSAAEVPALALAGLPASPSIVLQTSGQSTLMLSDVPGALGGVLLQARTGAISISEAGITLVSGAAMISVTPGAITISNGTGASVVLGPGQQVALNLEALVVT</sequence>
<protein>
    <submittedName>
        <fullName evidence="2">Baseplate assembly protein</fullName>
    </submittedName>
</protein>
<dbReference type="AlphaFoldDB" id="A0A4R5QGE5"/>
<comment type="caution">
    <text evidence="2">The sequence shown here is derived from an EMBL/GenBank/DDBJ whole genome shotgun (WGS) entry which is preliminary data.</text>
</comment>
<dbReference type="Proteomes" id="UP000295096">
    <property type="component" value="Unassembled WGS sequence"/>
</dbReference>
<dbReference type="RefSeq" id="WP_133289086.1">
    <property type="nucleotide sequence ID" value="NZ_SMSJ01000014.1"/>
</dbReference>
<proteinExistence type="predicted"/>
<organism evidence="2 3">
    <name type="scientific">Dankookia rubra</name>
    <dbReference type="NCBI Taxonomy" id="1442381"/>
    <lineage>
        <taxon>Bacteria</taxon>
        <taxon>Pseudomonadati</taxon>
        <taxon>Pseudomonadota</taxon>
        <taxon>Alphaproteobacteria</taxon>
        <taxon>Acetobacterales</taxon>
        <taxon>Roseomonadaceae</taxon>
        <taxon>Dankookia</taxon>
    </lineage>
</organism>
<dbReference type="OrthoDB" id="9762420at2"/>
<accession>A0A4R5QGE5</accession>
<dbReference type="InterPro" id="IPR037026">
    <property type="entry name" value="Vgr_OB-fold_dom_sf"/>
</dbReference>
<name>A0A4R5QGE5_9PROT</name>
<gene>
    <name evidence="2" type="ORF">E2C06_13315</name>
</gene>
<feature type="domain" description="Gp5/Type VI secretion system Vgr protein OB-fold" evidence="1">
    <location>
        <begin position="11"/>
        <end position="84"/>
    </location>
</feature>
<evidence type="ECO:0000313" key="2">
    <source>
        <dbReference type="EMBL" id="TDH62146.1"/>
    </source>
</evidence>